<evidence type="ECO:0000313" key="3">
    <source>
        <dbReference type="Proteomes" id="UP001281410"/>
    </source>
</evidence>
<dbReference type="InterPro" id="IPR052343">
    <property type="entry name" value="Retrotransposon-Effector_Assoc"/>
</dbReference>
<organism evidence="2 3">
    <name type="scientific">Dipteronia sinensis</name>
    <dbReference type="NCBI Taxonomy" id="43782"/>
    <lineage>
        <taxon>Eukaryota</taxon>
        <taxon>Viridiplantae</taxon>
        <taxon>Streptophyta</taxon>
        <taxon>Embryophyta</taxon>
        <taxon>Tracheophyta</taxon>
        <taxon>Spermatophyta</taxon>
        <taxon>Magnoliopsida</taxon>
        <taxon>eudicotyledons</taxon>
        <taxon>Gunneridae</taxon>
        <taxon>Pentapetalae</taxon>
        <taxon>rosids</taxon>
        <taxon>malvids</taxon>
        <taxon>Sapindales</taxon>
        <taxon>Sapindaceae</taxon>
        <taxon>Hippocastanoideae</taxon>
        <taxon>Acereae</taxon>
        <taxon>Dipteronia</taxon>
    </lineage>
</organism>
<protein>
    <recommendedName>
        <fullName evidence="1">Reverse transcriptase domain-containing protein</fullName>
    </recommendedName>
</protein>
<dbReference type="AlphaFoldDB" id="A0AAE0AYG4"/>
<name>A0AAE0AYG4_9ROSI</name>
<gene>
    <name evidence="2" type="ORF">Dsin_005804</name>
</gene>
<dbReference type="EMBL" id="JANJYJ010000002">
    <property type="protein sequence ID" value="KAK3225942.1"/>
    <property type="molecule type" value="Genomic_DNA"/>
</dbReference>
<dbReference type="PANTHER" id="PTHR46890">
    <property type="entry name" value="NON-LTR RETROLELEMENT REVERSE TRANSCRIPTASE-LIKE PROTEIN-RELATED"/>
    <property type="match status" value="1"/>
</dbReference>
<comment type="caution">
    <text evidence="2">The sequence shown here is derived from an EMBL/GenBank/DDBJ whole genome shotgun (WGS) entry which is preliminary data.</text>
</comment>
<dbReference type="PANTHER" id="PTHR46890:SF48">
    <property type="entry name" value="RNA-DIRECTED DNA POLYMERASE"/>
    <property type="match status" value="1"/>
</dbReference>
<feature type="domain" description="Reverse transcriptase" evidence="1">
    <location>
        <begin position="1"/>
        <end position="173"/>
    </location>
</feature>
<sequence>MAIKLDMSQAYDRVEWVFIEMMMLRLGFSANWVNMIMGYVRTMSYSFILNGEVTGFFRPTRGLRQGVPLSPYLFLICIEGLSSLINKAHANGSITGFKCRGSGRTITHLFFTDDSLLFSQGLDSNCLVIRGILDDYASASCQLVNVSKSVICVSPTVSRIESERLAALLGIRLVRGVIEAGAHWRVGMGTEIYVYQDRWVPRPTTVKIISPPWLGGLTTVSCPKSALITL</sequence>
<reference evidence="2" key="1">
    <citation type="journal article" date="2023" name="Plant J.">
        <title>Genome sequences and population genomics provide insights into the demographic history, inbreeding, and mutation load of two 'living fossil' tree species of Dipteronia.</title>
        <authorList>
            <person name="Feng Y."/>
            <person name="Comes H.P."/>
            <person name="Chen J."/>
            <person name="Zhu S."/>
            <person name="Lu R."/>
            <person name="Zhang X."/>
            <person name="Li P."/>
            <person name="Qiu J."/>
            <person name="Olsen K.M."/>
            <person name="Qiu Y."/>
        </authorList>
    </citation>
    <scope>NUCLEOTIDE SEQUENCE</scope>
    <source>
        <strain evidence="2">NBL</strain>
    </source>
</reference>
<dbReference type="Pfam" id="PF00078">
    <property type="entry name" value="RVT_1"/>
    <property type="match status" value="1"/>
</dbReference>
<dbReference type="InterPro" id="IPR043502">
    <property type="entry name" value="DNA/RNA_pol_sf"/>
</dbReference>
<accession>A0AAE0AYG4</accession>
<dbReference type="PROSITE" id="PS50878">
    <property type="entry name" value="RT_POL"/>
    <property type="match status" value="1"/>
</dbReference>
<evidence type="ECO:0000259" key="1">
    <source>
        <dbReference type="PROSITE" id="PS50878"/>
    </source>
</evidence>
<dbReference type="InterPro" id="IPR000477">
    <property type="entry name" value="RT_dom"/>
</dbReference>
<keyword evidence="3" id="KW-1185">Reference proteome</keyword>
<proteinExistence type="predicted"/>
<evidence type="ECO:0000313" key="2">
    <source>
        <dbReference type="EMBL" id="KAK3225942.1"/>
    </source>
</evidence>
<dbReference type="Proteomes" id="UP001281410">
    <property type="component" value="Unassembled WGS sequence"/>
</dbReference>
<dbReference type="SUPFAM" id="SSF56672">
    <property type="entry name" value="DNA/RNA polymerases"/>
    <property type="match status" value="1"/>
</dbReference>